<evidence type="ECO:0000313" key="2">
    <source>
        <dbReference type="Proteomes" id="UP000620046"/>
    </source>
</evidence>
<organism evidence="1 2">
    <name type="scientific">Dyella nitratireducens</name>
    <dbReference type="NCBI Taxonomy" id="1849580"/>
    <lineage>
        <taxon>Bacteria</taxon>
        <taxon>Pseudomonadati</taxon>
        <taxon>Pseudomonadota</taxon>
        <taxon>Gammaproteobacteria</taxon>
        <taxon>Lysobacterales</taxon>
        <taxon>Rhodanobacteraceae</taxon>
        <taxon>Dyella</taxon>
    </lineage>
</organism>
<protein>
    <submittedName>
        <fullName evidence="1">Uncharacterized protein</fullName>
    </submittedName>
</protein>
<gene>
    <name evidence="1" type="ORF">GCM10010981_33450</name>
</gene>
<evidence type="ECO:0000313" key="1">
    <source>
        <dbReference type="EMBL" id="GGA41748.1"/>
    </source>
</evidence>
<dbReference type="Proteomes" id="UP000620046">
    <property type="component" value="Unassembled WGS sequence"/>
</dbReference>
<proteinExistence type="predicted"/>
<name>A0ABQ1GDL2_9GAMM</name>
<keyword evidence="2" id="KW-1185">Reference proteome</keyword>
<comment type="caution">
    <text evidence="1">The sequence shown here is derived from an EMBL/GenBank/DDBJ whole genome shotgun (WGS) entry which is preliminary data.</text>
</comment>
<reference evidence="2" key="1">
    <citation type="journal article" date="2019" name="Int. J. Syst. Evol. Microbiol.">
        <title>The Global Catalogue of Microorganisms (GCM) 10K type strain sequencing project: providing services to taxonomists for standard genome sequencing and annotation.</title>
        <authorList>
            <consortium name="The Broad Institute Genomics Platform"/>
            <consortium name="The Broad Institute Genome Sequencing Center for Infectious Disease"/>
            <person name="Wu L."/>
            <person name="Ma J."/>
        </authorList>
    </citation>
    <scope>NUCLEOTIDE SEQUENCE [LARGE SCALE GENOMIC DNA]</scope>
    <source>
        <strain evidence="2">CGMCC 1.15439</strain>
    </source>
</reference>
<accession>A0ABQ1GDL2</accession>
<sequence length="437" mass="49089">MPRPDQYHRGEIENFVLFGDIGAQPRDEAFGFQPTPAFHFLHDHQLCRIALFQRKSGATVGAKSRRCALDGHLHVLRIDIAPAENHHFLAAPGDEQLAFTHKTDIAGAQPFAFVAFHPGAERLLARSIILPPVPLRDRRTAQPYLADLALALPFQRDRIDDRHVVPIFMRAADRNDVHGIMRPIARYDPPIFQRRFADAHGIRQCASSTMHIGGGQQYELGHAIRRHHRLATKAVSGEFLGELRHRLEADTLGAIHGDIQAAQIELLYLGVGNLVDAELERKIRGAGETGTIAGNQPQPAYRTHHEGGRRELYAVRTGEHRHDDGADQAEIVMRRQPEYEGLTTAHIEHLLEKPQIGQQVVVRHHHALGRSGGAGGVLQKHDIRSLCRRRHPRRLVAFGIVRRQPRHVPQDVVVRIAFFHFHDAVANARQGQRGSRL</sequence>
<dbReference type="EMBL" id="BMJA01000003">
    <property type="protein sequence ID" value="GGA41748.1"/>
    <property type="molecule type" value="Genomic_DNA"/>
</dbReference>